<dbReference type="Proteomes" id="UP000253792">
    <property type="component" value="Unassembled WGS sequence"/>
</dbReference>
<dbReference type="Gene3D" id="3.30.470.20">
    <property type="entry name" value="ATP-grasp fold, B domain"/>
    <property type="match status" value="1"/>
</dbReference>
<proteinExistence type="inferred from homology"/>
<accession>A0A369L8P4</accession>
<keyword evidence="3" id="KW-0961">Cell wall biogenesis/degradation</keyword>
<dbReference type="AlphaFoldDB" id="A0A369L8P4"/>
<reference evidence="6 7" key="1">
    <citation type="journal article" date="2018" name="Elife">
        <title>Discovery and characterization of a prevalent human gut bacterial enzyme sufficient for the inactivation of a family of plant toxins.</title>
        <authorList>
            <person name="Koppel N."/>
            <person name="Bisanz J.E."/>
            <person name="Pandelia M.E."/>
            <person name="Turnbaugh P.J."/>
            <person name="Balskus E.P."/>
        </authorList>
    </citation>
    <scope>NUCLEOTIDE SEQUENCE [LARGE SCALE GENOMIC DNA]</scope>
    <source>
        <strain evidence="7">anaerobia AP69FAA</strain>
    </source>
</reference>
<evidence type="ECO:0000256" key="4">
    <source>
        <dbReference type="PROSITE-ProRule" id="PRU00409"/>
    </source>
</evidence>
<gene>
    <name evidence="6" type="ORF">C1880_05580</name>
</gene>
<evidence type="ECO:0000256" key="2">
    <source>
        <dbReference type="ARBA" id="ARBA00022598"/>
    </source>
</evidence>
<organism evidence="6 7">
    <name type="scientific">Senegalimassilia anaerobia</name>
    <dbReference type="NCBI Taxonomy" id="1473216"/>
    <lineage>
        <taxon>Bacteria</taxon>
        <taxon>Bacillati</taxon>
        <taxon>Actinomycetota</taxon>
        <taxon>Coriobacteriia</taxon>
        <taxon>Coriobacteriales</taxon>
        <taxon>Coriobacteriaceae</taxon>
        <taxon>Senegalimassilia</taxon>
    </lineage>
</organism>
<comment type="caution">
    <text evidence="6">The sequence shown here is derived from an EMBL/GenBank/DDBJ whole genome shotgun (WGS) entry which is preliminary data.</text>
</comment>
<evidence type="ECO:0000313" key="7">
    <source>
        <dbReference type="Proteomes" id="UP000253792"/>
    </source>
</evidence>
<evidence type="ECO:0000313" key="6">
    <source>
        <dbReference type="EMBL" id="RDB55690.1"/>
    </source>
</evidence>
<dbReference type="PROSITE" id="PS50975">
    <property type="entry name" value="ATP_GRASP"/>
    <property type="match status" value="1"/>
</dbReference>
<dbReference type="SUPFAM" id="SSF52440">
    <property type="entry name" value="PreATP-grasp domain"/>
    <property type="match status" value="1"/>
</dbReference>
<keyword evidence="4" id="KW-0067">ATP-binding</keyword>
<sequence length="330" mass="34831">MGLKIAVIAGGAFEAERSLAAANDVMAALKEAEHEPELFQADGSLIDDLLRARPDAAISCLRGGDGESGDIQDALSAIGLPCVGSSAAVCRLAYDKAALAEALQAYHNLTEDVVTATVPQTLTFSRRAFELWGMEAMLSQVESRFSDSFPLCVKPASGSSAHGVSRVEDAEQLAEALREALKICERALVQPWVDGVQLCVPVIGTGWNAFALPPVEIVTKEGWYDAAARQASDAVELHVPVRNASLSPSEADAQAIRAEIERAVLETYRALGMRDCGCIDLIWDGAQAIILEAVANPCFSAEAPFAQAAKAAGLTLPNLLNELVESALDA</sequence>
<dbReference type="Pfam" id="PF07478">
    <property type="entry name" value="Dala_Dala_lig_C"/>
    <property type="match status" value="1"/>
</dbReference>
<keyword evidence="7" id="KW-1185">Reference proteome</keyword>
<dbReference type="PANTHER" id="PTHR23132">
    <property type="entry name" value="D-ALANINE--D-ALANINE LIGASE"/>
    <property type="match status" value="1"/>
</dbReference>
<dbReference type="SUPFAM" id="SSF56059">
    <property type="entry name" value="Glutathione synthetase ATP-binding domain-like"/>
    <property type="match status" value="1"/>
</dbReference>
<dbReference type="InterPro" id="IPR013815">
    <property type="entry name" value="ATP_grasp_subdomain_1"/>
</dbReference>
<dbReference type="GO" id="GO:0071555">
    <property type="term" value="P:cell wall organization"/>
    <property type="evidence" value="ECO:0007669"/>
    <property type="project" value="UniProtKB-KW"/>
</dbReference>
<dbReference type="InterPro" id="IPR016185">
    <property type="entry name" value="PreATP-grasp_dom_sf"/>
</dbReference>
<protein>
    <submittedName>
        <fullName evidence="6">D-alanine--D-alanine ligase</fullName>
    </submittedName>
</protein>
<comment type="similarity">
    <text evidence="1">Belongs to the D-alanine--D-alanine ligase family.</text>
</comment>
<feature type="domain" description="ATP-grasp" evidence="5">
    <location>
        <begin position="121"/>
        <end position="325"/>
    </location>
</feature>
<name>A0A369L8P4_9ACTN</name>
<dbReference type="GO" id="GO:0008716">
    <property type="term" value="F:D-alanine-D-alanine ligase activity"/>
    <property type="evidence" value="ECO:0007669"/>
    <property type="project" value="InterPro"/>
</dbReference>
<dbReference type="GO" id="GO:0046872">
    <property type="term" value="F:metal ion binding"/>
    <property type="evidence" value="ECO:0007669"/>
    <property type="project" value="InterPro"/>
</dbReference>
<evidence type="ECO:0000259" key="5">
    <source>
        <dbReference type="PROSITE" id="PS50975"/>
    </source>
</evidence>
<keyword evidence="4" id="KW-0547">Nucleotide-binding</keyword>
<evidence type="ECO:0000256" key="3">
    <source>
        <dbReference type="ARBA" id="ARBA00023316"/>
    </source>
</evidence>
<dbReference type="Gene3D" id="3.30.1490.20">
    <property type="entry name" value="ATP-grasp fold, A domain"/>
    <property type="match status" value="1"/>
</dbReference>
<dbReference type="PANTHER" id="PTHR23132:SF23">
    <property type="entry name" value="D-ALANINE--D-ALANINE LIGASE B"/>
    <property type="match status" value="1"/>
</dbReference>
<dbReference type="InterPro" id="IPR011761">
    <property type="entry name" value="ATP-grasp"/>
</dbReference>
<dbReference type="STRING" id="1034345.GCA_000236865_00672"/>
<evidence type="ECO:0000256" key="1">
    <source>
        <dbReference type="ARBA" id="ARBA00010871"/>
    </source>
</evidence>
<dbReference type="OrthoDB" id="9813261at2"/>
<dbReference type="GO" id="GO:0005524">
    <property type="term" value="F:ATP binding"/>
    <property type="evidence" value="ECO:0007669"/>
    <property type="project" value="UniProtKB-UniRule"/>
</dbReference>
<dbReference type="EMBL" id="PPTP01000004">
    <property type="protein sequence ID" value="RDB55690.1"/>
    <property type="molecule type" value="Genomic_DNA"/>
</dbReference>
<dbReference type="RefSeq" id="WP_114620639.1">
    <property type="nucleotide sequence ID" value="NZ_PPTP01000004.1"/>
</dbReference>
<keyword evidence="2 6" id="KW-0436">Ligase</keyword>
<dbReference type="Gene3D" id="3.40.50.20">
    <property type="match status" value="1"/>
</dbReference>
<dbReference type="InterPro" id="IPR011095">
    <property type="entry name" value="Dala_Dala_lig_C"/>
</dbReference>